<dbReference type="EMBL" id="OCNJ01000023">
    <property type="protein sequence ID" value="SOE01763.1"/>
    <property type="molecule type" value="Genomic_DNA"/>
</dbReference>
<name>A0A286H1V6_9PROT</name>
<evidence type="ECO:0000313" key="2">
    <source>
        <dbReference type="Proteomes" id="UP000219621"/>
    </source>
</evidence>
<gene>
    <name evidence="1" type="ORF">SAMN05421508_12311</name>
</gene>
<dbReference type="AlphaFoldDB" id="A0A286H1V6"/>
<organism evidence="1 2">
    <name type="scientific">Caenispirillum bisanense</name>
    <dbReference type="NCBI Taxonomy" id="414052"/>
    <lineage>
        <taxon>Bacteria</taxon>
        <taxon>Pseudomonadati</taxon>
        <taxon>Pseudomonadota</taxon>
        <taxon>Alphaproteobacteria</taxon>
        <taxon>Rhodospirillales</taxon>
        <taxon>Novispirillaceae</taxon>
        <taxon>Caenispirillum</taxon>
    </lineage>
</organism>
<dbReference type="RefSeq" id="WP_141415254.1">
    <property type="nucleotide sequence ID" value="NZ_OCNJ01000023.1"/>
</dbReference>
<proteinExistence type="predicted"/>
<protein>
    <submittedName>
        <fullName evidence="1">Uncharacterized protein</fullName>
    </submittedName>
</protein>
<keyword evidence="2" id="KW-1185">Reference proteome</keyword>
<dbReference type="Proteomes" id="UP000219621">
    <property type="component" value="Unassembled WGS sequence"/>
</dbReference>
<evidence type="ECO:0000313" key="1">
    <source>
        <dbReference type="EMBL" id="SOE01763.1"/>
    </source>
</evidence>
<reference evidence="1 2" key="1">
    <citation type="submission" date="2017-09" db="EMBL/GenBank/DDBJ databases">
        <authorList>
            <person name="Ehlers B."/>
            <person name="Leendertz F.H."/>
        </authorList>
    </citation>
    <scope>NUCLEOTIDE SEQUENCE [LARGE SCALE GENOMIC DNA]</scope>
    <source>
        <strain evidence="1 2">USBA 140</strain>
    </source>
</reference>
<accession>A0A286H1V6</accession>
<sequence>MDSADDPPSGSGPAPALGGLRLRFALEPHWWRTTRGRRRRAFLTRLRHVHDPGYTAAHLLWWCYCAMGVNLQMAGADLGEADDADLEAALAAGCIAMASWLGTSPHALATTVDRRLRGALQPGLARWLVPGRIPPEVATAAGIHLAAVLTDPAGAGRATRALFALGRRLQAGGAPAVPGDPETTV</sequence>